<reference evidence="3" key="2">
    <citation type="submission" date="2022-04" db="EMBL/GenBank/DDBJ databases">
        <title>Sequencing and genomic assembly of Halococcus dombrowskii.</title>
        <authorList>
            <person name="Lim S.W."/>
            <person name="MacLea K.S."/>
        </authorList>
    </citation>
    <scope>NUCLEOTIDE SEQUENCE</scope>
    <source>
        <strain evidence="3">H4</strain>
        <plasmid evidence="3">unnamed4</plasmid>
    </source>
</reference>
<evidence type="ECO:0000313" key="5">
    <source>
        <dbReference type="Proteomes" id="UP001500962"/>
    </source>
</evidence>
<protein>
    <submittedName>
        <fullName evidence="2">Uncharacterized protein</fullName>
    </submittedName>
</protein>
<reference evidence="2" key="3">
    <citation type="submission" date="2023-12" db="EMBL/GenBank/DDBJ databases">
        <authorList>
            <person name="Sun Q."/>
            <person name="Inoue M."/>
        </authorList>
    </citation>
    <scope>NUCLEOTIDE SEQUENCE</scope>
    <source>
        <strain evidence="2">JCM 12289</strain>
    </source>
</reference>
<dbReference type="Proteomes" id="UP001500962">
    <property type="component" value="Unassembled WGS sequence"/>
</dbReference>
<keyword evidence="3" id="KW-0614">Plasmid</keyword>
<feature type="region of interest" description="Disordered" evidence="1">
    <location>
        <begin position="44"/>
        <end position="68"/>
    </location>
</feature>
<feature type="compositionally biased region" description="Basic and acidic residues" evidence="1">
    <location>
        <begin position="1"/>
        <end position="16"/>
    </location>
</feature>
<dbReference type="GeneID" id="71764068"/>
<sequence>MSPDTRSRLCPEHRNDSSPTSCVQAQRIDELEQTVERLAEHVEALEADERDDAEGTARESTALPDGGS</sequence>
<keyword evidence="4" id="KW-1185">Reference proteome</keyword>
<dbReference type="KEGG" id="hdo:MUK72_19430"/>
<evidence type="ECO:0000313" key="3">
    <source>
        <dbReference type="EMBL" id="UOO97323.1"/>
    </source>
</evidence>
<organism evidence="2 5">
    <name type="scientific">Halococcus dombrowskii</name>
    <dbReference type="NCBI Taxonomy" id="179637"/>
    <lineage>
        <taxon>Archaea</taxon>
        <taxon>Methanobacteriati</taxon>
        <taxon>Methanobacteriota</taxon>
        <taxon>Stenosarchaea group</taxon>
        <taxon>Halobacteria</taxon>
        <taxon>Halobacteriales</taxon>
        <taxon>Halococcaceae</taxon>
        <taxon>Halococcus</taxon>
    </lineage>
</organism>
<feature type="compositionally biased region" description="Acidic residues" evidence="1">
    <location>
        <begin position="45"/>
        <end position="54"/>
    </location>
</feature>
<proteinExistence type="predicted"/>
<dbReference type="Proteomes" id="UP000830542">
    <property type="component" value="Plasmid unnamed4"/>
</dbReference>
<evidence type="ECO:0000313" key="4">
    <source>
        <dbReference type="Proteomes" id="UP000830542"/>
    </source>
</evidence>
<dbReference type="RefSeq" id="WP_244706875.1">
    <property type="nucleotide sequence ID" value="NZ_BAAADN010000031.1"/>
</dbReference>
<dbReference type="EMBL" id="BAAADN010000031">
    <property type="protein sequence ID" value="GAA0464437.1"/>
    <property type="molecule type" value="Genomic_DNA"/>
</dbReference>
<geneLocation type="plasmid" evidence="3 4">
    <name>unnamed4</name>
</geneLocation>
<dbReference type="AlphaFoldDB" id="A0AAV3SGK5"/>
<dbReference type="EMBL" id="CP095009">
    <property type="protein sequence ID" value="UOO97323.1"/>
    <property type="molecule type" value="Genomic_DNA"/>
</dbReference>
<gene>
    <name evidence="2" type="ORF">GCM10008985_21630</name>
    <name evidence="3" type="ORF">MUK72_19430</name>
</gene>
<evidence type="ECO:0000313" key="2">
    <source>
        <dbReference type="EMBL" id="GAA0464437.1"/>
    </source>
</evidence>
<name>A0AAV3SGK5_HALDO</name>
<reference evidence="2" key="1">
    <citation type="journal article" date="2014" name="Int. J. Syst. Evol. Microbiol.">
        <title>Complete genome sequence of Corynebacterium casei LMG S-19264T (=DSM 44701T), isolated from a smear-ripened cheese.</title>
        <authorList>
            <consortium name="US DOE Joint Genome Institute (JGI-PGF)"/>
            <person name="Walter F."/>
            <person name="Albersmeier A."/>
            <person name="Kalinowski J."/>
            <person name="Ruckert C."/>
        </authorList>
    </citation>
    <scope>NUCLEOTIDE SEQUENCE</scope>
    <source>
        <strain evidence="2">JCM 12289</strain>
    </source>
</reference>
<evidence type="ECO:0000256" key="1">
    <source>
        <dbReference type="SAM" id="MobiDB-lite"/>
    </source>
</evidence>
<accession>A0AAV3SGK5</accession>
<feature type="region of interest" description="Disordered" evidence="1">
    <location>
        <begin position="1"/>
        <end position="25"/>
    </location>
</feature>